<accession>A0A8S1PE32</accession>
<keyword evidence="2" id="KW-1185">Reference proteome</keyword>
<dbReference type="AlphaFoldDB" id="A0A8S1PE32"/>
<dbReference type="Proteomes" id="UP000692954">
    <property type="component" value="Unassembled WGS sequence"/>
</dbReference>
<proteinExistence type="predicted"/>
<evidence type="ECO:0000313" key="1">
    <source>
        <dbReference type="EMBL" id="CAD8101071.1"/>
    </source>
</evidence>
<comment type="caution">
    <text evidence="1">The sequence shown here is derived from an EMBL/GenBank/DDBJ whole genome shotgun (WGS) entry which is preliminary data.</text>
</comment>
<evidence type="ECO:0000313" key="2">
    <source>
        <dbReference type="Proteomes" id="UP000692954"/>
    </source>
</evidence>
<name>A0A8S1PE32_9CILI</name>
<dbReference type="EMBL" id="CAJJDN010000075">
    <property type="protein sequence ID" value="CAD8101071.1"/>
    <property type="molecule type" value="Genomic_DNA"/>
</dbReference>
<sequence length="88" mass="10667">MKIFNAIYEEQPKEQEKVVKKIRQDKSVDNSSVRVYKKLCSKYQLRYKVLVKQDQINGKLYQRILSKEKSYSLKDDDLWCQKVIFLLF</sequence>
<gene>
    <name evidence="1" type="ORF">PSON_ATCC_30995.1.T0750081</name>
</gene>
<organism evidence="1 2">
    <name type="scientific">Paramecium sonneborni</name>
    <dbReference type="NCBI Taxonomy" id="65129"/>
    <lineage>
        <taxon>Eukaryota</taxon>
        <taxon>Sar</taxon>
        <taxon>Alveolata</taxon>
        <taxon>Ciliophora</taxon>
        <taxon>Intramacronucleata</taxon>
        <taxon>Oligohymenophorea</taxon>
        <taxon>Peniculida</taxon>
        <taxon>Parameciidae</taxon>
        <taxon>Paramecium</taxon>
    </lineage>
</organism>
<reference evidence="1" key="1">
    <citation type="submission" date="2021-01" db="EMBL/GenBank/DDBJ databases">
        <authorList>
            <consortium name="Genoscope - CEA"/>
            <person name="William W."/>
        </authorList>
    </citation>
    <scope>NUCLEOTIDE SEQUENCE</scope>
</reference>
<protein>
    <submittedName>
        <fullName evidence="1">Uncharacterized protein</fullName>
    </submittedName>
</protein>